<gene>
    <name evidence="2" type="ORF">MARPO_0126s0003</name>
</gene>
<evidence type="ECO:0000256" key="1">
    <source>
        <dbReference type="SAM" id="MobiDB-lite"/>
    </source>
</evidence>
<evidence type="ECO:0000313" key="2">
    <source>
        <dbReference type="EMBL" id="PTQ30281.1"/>
    </source>
</evidence>
<dbReference type="Proteomes" id="UP000244005">
    <property type="component" value="Unassembled WGS sequence"/>
</dbReference>
<dbReference type="EMBL" id="KZ772798">
    <property type="protein sequence ID" value="PTQ30281.1"/>
    <property type="molecule type" value="Genomic_DNA"/>
</dbReference>
<feature type="region of interest" description="Disordered" evidence="1">
    <location>
        <begin position="70"/>
        <end position="89"/>
    </location>
</feature>
<protein>
    <submittedName>
        <fullName evidence="2">Uncharacterized protein</fullName>
    </submittedName>
</protein>
<sequence length="418" mass="47939">MKPPSEATYDDVDALKVACVQHAATHLYSVITKRSNYKMSVILLHRGKFDTRVITKIRLQDECHIAASRKSDTRDDRHDLKEAAHPSHRKMTNNVKERVRTLSVIGVAPAQIMTLIRSEPSGKHRALTRFVFTSTKAVKFILIFGMVLTIDCKTNRFHMPLHIVSFACTRATFTSAIAYLSAEIIENYKMMQAGMEDKLQKKLVQIQTEWMDIQLRAVQYMQYKTYFVGAYVDKMLHFDSSSSSDVQGAHLTLKQCVQVRTSDMMIVVERLLQFLADQYKTSILPFHSRKSHTILFIGTCSMTKYVELPTSIQSNLMLWTRLEVKEVARHVALVALIKIHLQFTINKEHAGRKLRPQPDPRFEILMILSSMITLYNNCAANQSLPMSAVHKWLIRCCSRCACHKLPVNIVNVLRTKRL</sequence>
<dbReference type="AlphaFoldDB" id="A0A2R6W8W1"/>
<feature type="compositionally biased region" description="Basic and acidic residues" evidence="1">
    <location>
        <begin position="70"/>
        <end position="85"/>
    </location>
</feature>
<name>A0A2R6W8W1_MARPO</name>
<evidence type="ECO:0000313" key="3">
    <source>
        <dbReference type="Proteomes" id="UP000244005"/>
    </source>
</evidence>
<accession>A0A2R6W8W1</accession>
<dbReference type="OrthoDB" id="4327540at2759"/>
<proteinExistence type="predicted"/>
<keyword evidence="3" id="KW-1185">Reference proteome</keyword>
<reference evidence="3" key="1">
    <citation type="journal article" date="2017" name="Cell">
        <title>Insights into land plant evolution garnered from the Marchantia polymorpha genome.</title>
        <authorList>
            <person name="Bowman J.L."/>
            <person name="Kohchi T."/>
            <person name="Yamato K.T."/>
            <person name="Jenkins J."/>
            <person name="Shu S."/>
            <person name="Ishizaki K."/>
            <person name="Yamaoka S."/>
            <person name="Nishihama R."/>
            <person name="Nakamura Y."/>
            <person name="Berger F."/>
            <person name="Adam C."/>
            <person name="Aki S.S."/>
            <person name="Althoff F."/>
            <person name="Araki T."/>
            <person name="Arteaga-Vazquez M.A."/>
            <person name="Balasubrmanian S."/>
            <person name="Barry K."/>
            <person name="Bauer D."/>
            <person name="Boehm C.R."/>
            <person name="Briginshaw L."/>
            <person name="Caballero-Perez J."/>
            <person name="Catarino B."/>
            <person name="Chen F."/>
            <person name="Chiyoda S."/>
            <person name="Chovatia M."/>
            <person name="Davies K.M."/>
            <person name="Delmans M."/>
            <person name="Demura T."/>
            <person name="Dierschke T."/>
            <person name="Dolan L."/>
            <person name="Dorantes-Acosta A.E."/>
            <person name="Eklund D.M."/>
            <person name="Florent S.N."/>
            <person name="Flores-Sandoval E."/>
            <person name="Fujiyama A."/>
            <person name="Fukuzawa H."/>
            <person name="Galik B."/>
            <person name="Grimanelli D."/>
            <person name="Grimwood J."/>
            <person name="Grossniklaus U."/>
            <person name="Hamada T."/>
            <person name="Haseloff J."/>
            <person name="Hetherington A.J."/>
            <person name="Higo A."/>
            <person name="Hirakawa Y."/>
            <person name="Hundley H.N."/>
            <person name="Ikeda Y."/>
            <person name="Inoue K."/>
            <person name="Inoue S.I."/>
            <person name="Ishida S."/>
            <person name="Jia Q."/>
            <person name="Kakita M."/>
            <person name="Kanazawa T."/>
            <person name="Kawai Y."/>
            <person name="Kawashima T."/>
            <person name="Kennedy M."/>
            <person name="Kinose K."/>
            <person name="Kinoshita T."/>
            <person name="Kohara Y."/>
            <person name="Koide E."/>
            <person name="Komatsu K."/>
            <person name="Kopischke S."/>
            <person name="Kubo M."/>
            <person name="Kyozuka J."/>
            <person name="Lagercrantz U."/>
            <person name="Lin S.S."/>
            <person name="Lindquist E."/>
            <person name="Lipzen A.M."/>
            <person name="Lu C.W."/>
            <person name="De Luna E."/>
            <person name="Martienssen R.A."/>
            <person name="Minamino N."/>
            <person name="Mizutani M."/>
            <person name="Mizutani M."/>
            <person name="Mochizuki N."/>
            <person name="Monte I."/>
            <person name="Mosher R."/>
            <person name="Nagasaki H."/>
            <person name="Nakagami H."/>
            <person name="Naramoto S."/>
            <person name="Nishitani K."/>
            <person name="Ohtani M."/>
            <person name="Okamoto T."/>
            <person name="Okumura M."/>
            <person name="Phillips J."/>
            <person name="Pollak B."/>
            <person name="Reinders A."/>
            <person name="Rovekamp M."/>
            <person name="Sano R."/>
            <person name="Sawa S."/>
            <person name="Schmid M.W."/>
            <person name="Shirakawa M."/>
            <person name="Solano R."/>
            <person name="Spunde A."/>
            <person name="Suetsugu N."/>
            <person name="Sugano S."/>
            <person name="Sugiyama A."/>
            <person name="Sun R."/>
            <person name="Suzuki Y."/>
            <person name="Takenaka M."/>
            <person name="Takezawa D."/>
            <person name="Tomogane H."/>
            <person name="Tsuzuki M."/>
            <person name="Ueda T."/>
            <person name="Umeda M."/>
            <person name="Ward J.M."/>
            <person name="Watanabe Y."/>
            <person name="Yazaki K."/>
            <person name="Yokoyama R."/>
            <person name="Yoshitake Y."/>
            <person name="Yotsui I."/>
            <person name="Zachgo S."/>
            <person name="Schmutz J."/>
        </authorList>
    </citation>
    <scope>NUCLEOTIDE SEQUENCE [LARGE SCALE GENOMIC DNA]</scope>
    <source>
        <strain evidence="3">Tak-1</strain>
    </source>
</reference>
<organism evidence="2 3">
    <name type="scientific">Marchantia polymorpha</name>
    <name type="common">Common liverwort</name>
    <name type="synonym">Marchantia aquatica</name>
    <dbReference type="NCBI Taxonomy" id="3197"/>
    <lineage>
        <taxon>Eukaryota</taxon>
        <taxon>Viridiplantae</taxon>
        <taxon>Streptophyta</taxon>
        <taxon>Embryophyta</taxon>
        <taxon>Marchantiophyta</taxon>
        <taxon>Marchantiopsida</taxon>
        <taxon>Marchantiidae</taxon>
        <taxon>Marchantiales</taxon>
        <taxon>Marchantiaceae</taxon>
        <taxon>Marchantia</taxon>
    </lineage>
</organism>